<dbReference type="AlphaFoldDB" id="A0A3R8QL54"/>
<keyword evidence="3" id="KW-1185">Reference proteome</keyword>
<dbReference type="Proteomes" id="UP000278422">
    <property type="component" value="Unassembled WGS sequence"/>
</dbReference>
<evidence type="ECO:0000313" key="3">
    <source>
        <dbReference type="Proteomes" id="UP000278422"/>
    </source>
</evidence>
<dbReference type="EMBL" id="PQNQ01000005">
    <property type="protein sequence ID" value="RRQ05051.1"/>
    <property type="molecule type" value="Genomic_DNA"/>
</dbReference>
<evidence type="ECO:0000256" key="1">
    <source>
        <dbReference type="SAM" id="MobiDB-lite"/>
    </source>
</evidence>
<organism evidence="2 3">
    <name type="scientific">Corynebacterium bovis</name>
    <dbReference type="NCBI Taxonomy" id="36808"/>
    <lineage>
        <taxon>Bacteria</taxon>
        <taxon>Bacillati</taxon>
        <taxon>Actinomycetota</taxon>
        <taxon>Actinomycetes</taxon>
        <taxon>Mycobacteriales</taxon>
        <taxon>Corynebacteriaceae</taxon>
        <taxon>Corynebacterium</taxon>
    </lineage>
</organism>
<sequence length="140" mass="15968">MRDCSAGPARESTPSSRDRTPHPAARRRDSDAHGTRSHGVSASTAPGARPHPRAPGPTTEENTRDSVTDHSHPGSRRVPPPPRHPRRPPRRRRRPRHRRCRHDRDRRRRPGVRRGRRPRHGPVRRPDPRHGLPGRHLHGG</sequence>
<feature type="region of interest" description="Disordered" evidence="1">
    <location>
        <begin position="1"/>
        <end position="140"/>
    </location>
</feature>
<protein>
    <submittedName>
        <fullName evidence="2">Uncharacterized protein</fullName>
    </submittedName>
</protein>
<gene>
    <name evidence="2" type="ORF">CXF42_03020</name>
</gene>
<feature type="compositionally biased region" description="Basic residues" evidence="1">
    <location>
        <begin position="83"/>
        <end position="123"/>
    </location>
</feature>
<accession>A0A3R8QL54</accession>
<reference evidence="2 3" key="1">
    <citation type="submission" date="2018-01" db="EMBL/GenBank/DDBJ databases">
        <title>Twenty Corynebacterium bovis Genomes.</title>
        <authorList>
            <person name="Gulvik C.A."/>
        </authorList>
    </citation>
    <scope>NUCLEOTIDE SEQUENCE [LARGE SCALE GENOMIC DNA]</scope>
    <source>
        <strain evidence="2 3">16-2004</strain>
    </source>
</reference>
<feature type="compositionally biased region" description="Basic and acidic residues" evidence="1">
    <location>
        <begin position="16"/>
        <end position="34"/>
    </location>
</feature>
<proteinExistence type="predicted"/>
<feature type="compositionally biased region" description="Basic and acidic residues" evidence="1">
    <location>
        <begin position="61"/>
        <end position="72"/>
    </location>
</feature>
<name>A0A3R8QL54_9CORY</name>
<comment type="caution">
    <text evidence="2">The sequence shown here is derived from an EMBL/GenBank/DDBJ whole genome shotgun (WGS) entry which is preliminary data.</text>
</comment>
<evidence type="ECO:0000313" key="2">
    <source>
        <dbReference type="EMBL" id="RRQ05051.1"/>
    </source>
</evidence>